<name>A0ABV1YS10_9HYPH</name>
<evidence type="ECO:0000313" key="3">
    <source>
        <dbReference type="Proteomes" id="UP001464387"/>
    </source>
</evidence>
<reference evidence="2 3" key="1">
    <citation type="journal article" date="2024" name="Proc. Natl. Acad. Sci. U.S.A.">
        <title>The evolutionary genomics of adaptation to stress in wild rhizobium bacteria.</title>
        <authorList>
            <person name="Kehlet-Delgado H."/>
            <person name="Montoya A.P."/>
            <person name="Jensen K.T."/>
            <person name="Wendlandt C.E."/>
            <person name="Dexheimer C."/>
            <person name="Roberts M."/>
            <person name="Torres Martinez L."/>
            <person name="Friesen M.L."/>
            <person name="Griffitts J.S."/>
            <person name="Porter S.S."/>
        </authorList>
    </citation>
    <scope>NUCLEOTIDE SEQUENCE [LARGE SCALE GENOMIC DNA]</scope>
    <source>
        <strain evidence="2 3">M0729</strain>
    </source>
</reference>
<dbReference type="Proteomes" id="UP001464387">
    <property type="component" value="Unassembled WGS sequence"/>
</dbReference>
<proteinExistence type="predicted"/>
<dbReference type="InterPro" id="IPR038721">
    <property type="entry name" value="IS701-like_DDE_dom"/>
</dbReference>
<organism evidence="2 3">
    <name type="scientific">Mesorhizobium opportunistum</name>
    <dbReference type="NCBI Taxonomy" id="593909"/>
    <lineage>
        <taxon>Bacteria</taxon>
        <taxon>Pseudomonadati</taxon>
        <taxon>Pseudomonadota</taxon>
        <taxon>Alphaproteobacteria</taxon>
        <taxon>Hyphomicrobiales</taxon>
        <taxon>Phyllobacteriaceae</taxon>
        <taxon>Mesorhizobium</taxon>
    </lineage>
</organism>
<comment type="caution">
    <text evidence="2">The sequence shown here is derived from an EMBL/GenBank/DDBJ whole genome shotgun (WGS) entry which is preliminary data.</text>
</comment>
<evidence type="ECO:0000313" key="2">
    <source>
        <dbReference type="EMBL" id="MER8937779.1"/>
    </source>
</evidence>
<gene>
    <name evidence="2" type="ORF">NKI33_33245</name>
</gene>
<protein>
    <submittedName>
        <fullName evidence="2">Transposase</fullName>
    </submittedName>
</protein>
<dbReference type="EMBL" id="JAMYPJ010000104">
    <property type="protein sequence ID" value="MER8937779.1"/>
    <property type="molecule type" value="Genomic_DNA"/>
</dbReference>
<dbReference type="PANTHER" id="PTHR33627">
    <property type="entry name" value="TRANSPOSASE"/>
    <property type="match status" value="1"/>
</dbReference>
<evidence type="ECO:0000259" key="1">
    <source>
        <dbReference type="Pfam" id="PF13546"/>
    </source>
</evidence>
<sequence>MSVASWSGSLLAWEQELTALKARVGRVLPRRELRETGADFLDGLLSGIERKTGWLMAEQFGAARLYRMQSLLGRNHWDAARRGFAIMWRTALGDVDGVLIVDDTVFVKNGDRSAGVARQHSGTAGRIENSRDRRVLGLREPLRPSAGRSSPYVP</sequence>
<accession>A0ABV1YS10</accession>
<dbReference type="Pfam" id="PF13546">
    <property type="entry name" value="DDE_5"/>
    <property type="match status" value="1"/>
</dbReference>
<keyword evidence="3" id="KW-1185">Reference proteome</keyword>
<dbReference type="PANTHER" id="PTHR33627:SF1">
    <property type="entry name" value="TRANSPOSASE"/>
    <property type="match status" value="1"/>
</dbReference>
<feature type="domain" description="Transposase IS701-like DDE" evidence="1">
    <location>
        <begin position="27"/>
        <end position="138"/>
    </location>
</feature>
<dbReference type="InterPro" id="IPR039365">
    <property type="entry name" value="IS701-like"/>
</dbReference>